<gene>
    <name evidence="2" type="ORF">GN958_ATG15397</name>
</gene>
<name>A0A8S9U923_PHYIN</name>
<feature type="non-terminal residue" evidence="2">
    <location>
        <position position="136"/>
    </location>
</feature>
<dbReference type="Proteomes" id="UP000704712">
    <property type="component" value="Unassembled WGS sequence"/>
</dbReference>
<protein>
    <submittedName>
        <fullName evidence="2">Uncharacterized protein</fullName>
    </submittedName>
</protein>
<feature type="compositionally biased region" description="Low complexity" evidence="1">
    <location>
        <begin position="86"/>
        <end position="98"/>
    </location>
</feature>
<organism evidence="2 3">
    <name type="scientific">Phytophthora infestans</name>
    <name type="common">Potato late blight agent</name>
    <name type="synonym">Botrytis infestans</name>
    <dbReference type="NCBI Taxonomy" id="4787"/>
    <lineage>
        <taxon>Eukaryota</taxon>
        <taxon>Sar</taxon>
        <taxon>Stramenopiles</taxon>
        <taxon>Oomycota</taxon>
        <taxon>Peronosporomycetes</taxon>
        <taxon>Peronosporales</taxon>
        <taxon>Peronosporaceae</taxon>
        <taxon>Phytophthora</taxon>
    </lineage>
</organism>
<evidence type="ECO:0000256" key="1">
    <source>
        <dbReference type="SAM" id="MobiDB-lite"/>
    </source>
</evidence>
<dbReference type="EMBL" id="JAACNO010002161">
    <property type="protein sequence ID" value="KAF4135404.1"/>
    <property type="molecule type" value="Genomic_DNA"/>
</dbReference>
<evidence type="ECO:0000313" key="3">
    <source>
        <dbReference type="Proteomes" id="UP000704712"/>
    </source>
</evidence>
<proteinExistence type="predicted"/>
<sequence>MCAAITSAYGHVKHVLCYVGEESLLRHCRPHGWLAFAHLPTPSPDLTALATAAPTVSSACPASATPASTTPVVAHPAPAGGDDRATAMPLTAAAANNTVKPKTARKESPAEQPSPFAKKAAAPTKRTASVLSNDKV</sequence>
<feature type="compositionally biased region" description="Low complexity" evidence="1">
    <location>
        <begin position="59"/>
        <end position="79"/>
    </location>
</feature>
<feature type="compositionally biased region" description="Low complexity" evidence="1">
    <location>
        <begin position="117"/>
        <end position="128"/>
    </location>
</feature>
<reference evidence="2" key="1">
    <citation type="submission" date="2020-03" db="EMBL/GenBank/DDBJ databases">
        <title>Hybrid Assembly of Korean Phytophthora infestans isolates.</title>
        <authorList>
            <person name="Prokchorchik M."/>
            <person name="Lee Y."/>
            <person name="Seo J."/>
            <person name="Cho J.-H."/>
            <person name="Park Y.-E."/>
            <person name="Jang D.-C."/>
            <person name="Im J.-S."/>
            <person name="Choi J.-G."/>
            <person name="Park H.-J."/>
            <person name="Lee G.-B."/>
            <person name="Lee Y.-G."/>
            <person name="Hong S.-Y."/>
            <person name="Cho K."/>
            <person name="Sohn K.H."/>
        </authorList>
    </citation>
    <scope>NUCLEOTIDE SEQUENCE</scope>
    <source>
        <strain evidence="2">KR_2_A2</strain>
    </source>
</reference>
<evidence type="ECO:0000313" key="2">
    <source>
        <dbReference type="EMBL" id="KAF4135404.1"/>
    </source>
</evidence>
<feature type="region of interest" description="Disordered" evidence="1">
    <location>
        <begin position="59"/>
        <end position="136"/>
    </location>
</feature>
<comment type="caution">
    <text evidence="2">The sequence shown here is derived from an EMBL/GenBank/DDBJ whole genome shotgun (WGS) entry which is preliminary data.</text>
</comment>
<dbReference type="AlphaFoldDB" id="A0A8S9U923"/>
<accession>A0A8S9U923</accession>